<dbReference type="InterPro" id="IPR046342">
    <property type="entry name" value="CBS_dom_sf"/>
</dbReference>
<protein>
    <submittedName>
        <fullName evidence="5">Acetoin utilization AcuB family protein</fullName>
    </submittedName>
</protein>
<feature type="domain" description="ACT" evidence="4">
    <location>
        <begin position="136"/>
        <end position="209"/>
    </location>
</feature>
<feature type="domain" description="CBS" evidence="3">
    <location>
        <begin position="75"/>
        <end position="131"/>
    </location>
</feature>
<organism evidence="5 6">
    <name type="scientific">Bacillus carboniphilus</name>
    <dbReference type="NCBI Taxonomy" id="86663"/>
    <lineage>
        <taxon>Bacteria</taxon>
        <taxon>Bacillati</taxon>
        <taxon>Bacillota</taxon>
        <taxon>Bacilli</taxon>
        <taxon>Bacillales</taxon>
        <taxon>Bacillaceae</taxon>
        <taxon>Bacillus</taxon>
    </lineage>
</organism>
<dbReference type="SUPFAM" id="SSF54631">
    <property type="entry name" value="CBS-domain pair"/>
    <property type="match status" value="1"/>
</dbReference>
<evidence type="ECO:0000313" key="5">
    <source>
        <dbReference type="EMBL" id="GAA0332896.1"/>
    </source>
</evidence>
<dbReference type="InterPro" id="IPR045865">
    <property type="entry name" value="ACT-like_dom_sf"/>
</dbReference>
<dbReference type="Pfam" id="PF01842">
    <property type="entry name" value="ACT"/>
    <property type="match status" value="1"/>
</dbReference>
<feature type="domain" description="CBS" evidence="3">
    <location>
        <begin position="7"/>
        <end position="64"/>
    </location>
</feature>
<dbReference type="InterPro" id="IPR051257">
    <property type="entry name" value="Diverse_CBS-Domain"/>
</dbReference>
<dbReference type="PANTHER" id="PTHR43080">
    <property type="entry name" value="CBS DOMAIN-CONTAINING PROTEIN CBSX3, MITOCHONDRIAL"/>
    <property type="match status" value="1"/>
</dbReference>
<name>A0ABP3G5T2_9BACI</name>
<sequence length="213" mass="24249">MIVEEVMRREVWTLSPEDLIHDAIELMNAKTIRHIPIIDSNRHVVGIISDRDIRGALSIDSINSRTRHTSIQEMMTEDVITAHPLDFVEEVASLFYENRISCIPIVSDEKLVGIVTETDILYTFLQLTGALQPGSKIEVKVPHRSGMLAKVTAIISEHNVNIQSVLVNPYQQNESYKILVFRVQTMNPTAIVQTLKDRGFDVLLPYTWELQNE</sequence>
<dbReference type="Pfam" id="PF00571">
    <property type="entry name" value="CBS"/>
    <property type="match status" value="2"/>
</dbReference>
<reference evidence="6" key="1">
    <citation type="journal article" date="2019" name="Int. J. Syst. Evol. Microbiol.">
        <title>The Global Catalogue of Microorganisms (GCM) 10K type strain sequencing project: providing services to taxonomists for standard genome sequencing and annotation.</title>
        <authorList>
            <consortium name="The Broad Institute Genomics Platform"/>
            <consortium name="The Broad Institute Genome Sequencing Center for Infectious Disease"/>
            <person name="Wu L."/>
            <person name="Ma J."/>
        </authorList>
    </citation>
    <scope>NUCLEOTIDE SEQUENCE [LARGE SCALE GENOMIC DNA]</scope>
    <source>
        <strain evidence="6">JCM 9731</strain>
    </source>
</reference>
<dbReference type="CDD" id="cd04883">
    <property type="entry name" value="ACT_AcuB"/>
    <property type="match status" value="1"/>
</dbReference>
<dbReference type="PANTHER" id="PTHR43080:SF2">
    <property type="entry name" value="CBS DOMAIN-CONTAINING PROTEIN"/>
    <property type="match status" value="1"/>
</dbReference>
<dbReference type="Proteomes" id="UP001500782">
    <property type="component" value="Unassembled WGS sequence"/>
</dbReference>
<dbReference type="Gene3D" id="3.10.580.10">
    <property type="entry name" value="CBS-domain"/>
    <property type="match status" value="1"/>
</dbReference>
<comment type="caution">
    <text evidence="5">The sequence shown here is derived from an EMBL/GenBank/DDBJ whole genome shotgun (WGS) entry which is preliminary data.</text>
</comment>
<dbReference type="SUPFAM" id="SSF55021">
    <property type="entry name" value="ACT-like"/>
    <property type="match status" value="1"/>
</dbReference>
<evidence type="ECO:0000256" key="2">
    <source>
        <dbReference type="PROSITE-ProRule" id="PRU00703"/>
    </source>
</evidence>
<dbReference type="Gene3D" id="3.30.70.260">
    <property type="match status" value="1"/>
</dbReference>
<dbReference type="PROSITE" id="PS51671">
    <property type="entry name" value="ACT"/>
    <property type="match status" value="1"/>
</dbReference>
<proteinExistence type="predicted"/>
<dbReference type="InterPro" id="IPR000644">
    <property type="entry name" value="CBS_dom"/>
</dbReference>
<keyword evidence="6" id="KW-1185">Reference proteome</keyword>
<evidence type="ECO:0000256" key="1">
    <source>
        <dbReference type="ARBA" id="ARBA00023122"/>
    </source>
</evidence>
<evidence type="ECO:0000259" key="4">
    <source>
        <dbReference type="PROSITE" id="PS51671"/>
    </source>
</evidence>
<dbReference type="SMART" id="SM00116">
    <property type="entry name" value="CBS"/>
    <property type="match status" value="2"/>
</dbReference>
<dbReference type="CDD" id="cd04584">
    <property type="entry name" value="CBS_pair_AcuB_like"/>
    <property type="match status" value="1"/>
</dbReference>
<evidence type="ECO:0000259" key="3">
    <source>
        <dbReference type="PROSITE" id="PS51371"/>
    </source>
</evidence>
<keyword evidence="1 2" id="KW-0129">CBS domain</keyword>
<dbReference type="RefSeq" id="WP_343799450.1">
    <property type="nucleotide sequence ID" value="NZ_BAAADJ010000023.1"/>
</dbReference>
<gene>
    <name evidence="5" type="ORF">GCM10008967_24500</name>
</gene>
<dbReference type="EMBL" id="BAAADJ010000023">
    <property type="protein sequence ID" value="GAA0332896.1"/>
    <property type="molecule type" value="Genomic_DNA"/>
</dbReference>
<dbReference type="PROSITE" id="PS51371">
    <property type="entry name" value="CBS"/>
    <property type="match status" value="2"/>
</dbReference>
<accession>A0ABP3G5T2</accession>
<evidence type="ECO:0000313" key="6">
    <source>
        <dbReference type="Proteomes" id="UP001500782"/>
    </source>
</evidence>
<dbReference type="InterPro" id="IPR002912">
    <property type="entry name" value="ACT_dom"/>
</dbReference>